<proteinExistence type="predicted"/>
<evidence type="ECO:0000313" key="2">
    <source>
        <dbReference type="Proteomes" id="UP000502823"/>
    </source>
</evidence>
<dbReference type="OrthoDB" id="6424337at2759"/>
<keyword evidence="2" id="KW-1185">Reference proteome</keyword>
<sequence length="171" mass="19409">MPSPHFKPKKYFAVSLAQTTDPLVHILYKKKVFPPTQSYANAYRVDIGVKKMKDEQLVFQVEQIQAYPHIDRMFTDSEKCALTEIPLFTSMVGPVFALVQKGSPYKQLLAYGLVPAGAGERSYEVQMAGMATTEAPMSSDERRSQCRDKNYILCFRSARLRTLCISINSHY</sequence>
<protein>
    <submittedName>
        <fullName evidence="1">Uncharacterized protein</fullName>
    </submittedName>
</protein>
<dbReference type="Proteomes" id="UP000502823">
    <property type="component" value="Unassembled WGS sequence"/>
</dbReference>
<reference evidence="2" key="1">
    <citation type="submission" date="2020-01" db="EMBL/GenBank/DDBJ databases">
        <title>Draft genome sequence of the Termite Coptotermes fromosanus.</title>
        <authorList>
            <person name="Itakura S."/>
            <person name="Yosikawa Y."/>
            <person name="Umezawa K."/>
        </authorList>
    </citation>
    <scope>NUCLEOTIDE SEQUENCE [LARGE SCALE GENOMIC DNA]</scope>
</reference>
<dbReference type="AlphaFoldDB" id="A0A6L2PMW4"/>
<gene>
    <name evidence="1" type="ORF">Cfor_04317</name>
</gene>
<accession>A0A6L2PMW4</accession>
<dbReference type="EMBL" id="BLKM01000369">
    <property type="protein sequence ID" value="GFG32482.1"/>
    <property type="molecule type" value="Genomic_DNA"/>
</dbReference>
<evidence type="ECO:0000313" key="1">
    <source>
        <dbReference type="EMBL" id="GFG32482.1"/>
    </source>
</evidence>
<organism evidence="1 2">
    <name type="scientific">Coptotermes formosanus</name>
    <name type="common">Formosan subterranean termite</name>
    <dbReference type="NCBI Taxonomy" id="36987"/>
    <lineage>
        <taxon>Eukaryota</taxon>
        <taxon>Metazoa</taxon>
        <taxon>Ecdysozoa</taxon>
        <taxon>Arthropoda</taxon>
        <taxon>Hexapoda</taxon>
        <taxon>Insecta</taxon>
        <taxon>Pterygota</taxon>
        <taxon>Neoptera</taxon>
        <taxon>Polyneoptera</taxon>
        <taxon>Dictyoptera</taxon>
        <taxon>Blattodea</taxon>
        <taxon>Blattoidea</taxon>
        <taxon>Termitoidae</taxon>
        <taxon>Rhinotermitidae</taxon>
        <taxon>Coptotermes</taxon>
    </lineage>
</organism>
<comment type="caution">
    <text evidence="1">The sequence shown here is derived from an EMBL/GenBank/DDBJ whole genome shotgun (WGS) entry which is preliminary data.</text>
</comment>
<name>A0A6L2PMW4_COPFO</name>
<dbReference type="InParanoid" id="A0A6L2PMW4"/>